<dbReference type="AlphaFoldDB" id="A0A433RY97"/>
<name>A0A433RY97_9BACL</name>
<sequence>MIVVNKPKYKISIDEEACEIVAQLNGFFKQQVVLEYFEDLDDAADKVVVEDYKLIIDATMQAALASDVVSALTSALLYYQTFGFKEVVVVMPISKISSAQVAEALKDVDFKGTVVSPTIQKND</sequence>
<gene>
    <name evidence="1" type="ORF">QI30_01335</name>
</gene>
<evidence type="ECO:0000313" key="1">
    <source>
        <dbReference type="EMBL" id="RUS58253.1"/>
    </source>
</evidence>
<protein>
    <submittedName>
        <fullName evidence="1">Uncharacterized protein</fullName>
    </submittedName>
</protein>
<accession>A0A433RY97</accession>
<keyword evidence="2" id="KW-1185">Reference proteome</keyword>
<dbReference type="OrthoDB" id="2734585at2"/>
<evidence type="ECO:0000313" key="2">
    <source>
        <dbReference type="Proteomes" id="UP000288623"/>
    </source>
</evidence>
<dbReference type="EMBL" id="JTFC01000006">
    <property type="protein sequence ID" value="RUS58253.1"/>
    <property type="molecule type" value="Genomic_DNA"/>
</dbReference>
<dbReference type="RefSeq" id="WP_126989154.1">
    <property type="nucleotide sequence ID" value="NZ_JTFC01000006.1"/>
</dbReference>
<organism evidence="1 2">
    <name type="scientific">Candidatus Kurthia intestinigallinarum</name>
    <dbReference type="NCBI Taxonomy" id="1562256"/>
    <lineage>
        <taxon>Bacteria</taxon>
        <taxon>Bacillati</taxon>
        <taxon>Bacillota</taxon>
        <taxon>Bacilli</taxon>
        <taxon>Bacillales</taxon>
        <taxon>Caryophanaceae</taxon>
        <taxon>Kurthia</taxon>
    </lineage>
</organism>
<proteinExistence type="predicted"/>
<comment type="caution">
    <text evidence="1">The sequence shown here is derived from an EMBL/GenBank/DDBJ whole genome shotgun (WGS) entry which is preliminary data.</text>
</comment>
<dbReference type="Proteomes" id="UP000288623">
    <property type="component" value="Unassembled WGS sequence"/>
</dbReference>
<reference evidence="1 2" key="1">
    <citation type="submission" date="2014-11" db="EMBL/GenBank/DDBJ databases">
        <title>Genome sequence and analysis of novel Kurthia sp.</title>
        <authorList>
            <person name="Lawson J.N."/>
            <person name="Gonzalez J.E."/>
            <person name="Rinauldi L."/>
            <person name="Xuan Z."/>
            <person name="Firman A."/>
            <person name="Shaddox L."/>
            <person name="Trudeau A."/>
            <person name="Shah S."/>
            <person name="Reiman D."/>
        </authorList>
    </citation>
    <scope>NUCLEOTIDE SEQUENCE [LARGE SCALE GENOMIC DNA]</scope>
    <source>
        <strain evidence="1 2">3B1D</strain>
    </source>
</reference>